<dbReference type="InterPro" id="IPR024420">
    <property type="entry name" value="TRAPP_III_complex_Trs85"/>
</dbReference>
<dbReference type="InterPro" id="IPR011990">
    <property type="entry name" value="TPR-like_helical_dom_sf"/>
</dbReference>
<dbReference type="Gene3D" id="1.25.40.10">
    <property type="entry name" value="Tetratricopeptide repeat domain"/>
    <property type="match status" value="1"/>
</dbReference>
<feature type="domain" description="TPPC8 second Ig-like" evidence="2">
    <location>
        <begin position="777"/>
        <end position="874"/>
    </location>
</feature>
<name>D3BIP2_HETP5</name>
<dbReference type="EMBL" id="ADBJ01000037">
    <property type="protein sequence ID" value="EFA78666.1"/>
    <property type="molecule type" value="Genomic_DNA"/>
</dbReference>
<dbReference type="SUPFAM" id="SSF48452">
    <property type="entry name" value="TPR-like"/>
    <property type="match status" value="1"/>
</dbReference>
<evidence type="ECO:0000313" key="6">
    <source>
        <dbReference type="Proteomes" id="UP000001396"/>
    </source>
</evidence>
<keyword evidence="6" id="KW-1185">Reference proteome</keyword>
<comment type="caution">
    <text evidence="5">The sequence shown here is derived from an EMBL/GenBank/DDBJ whole genome shotgun (WGS) entry which is preliminary data.</text>
</comment>
<feature type="domain" description="TPPC8 C-terminal Ig-like" evidence="1">
    <location>
        <begin position="1183"/>
        <end position="1282"/>
    </location>
</feature>
<evidence type="ECO:0000259" key="1">
    <source>
        <dbReference type="Pfam" id="PF24542"/>
    </source>
</evidence>
<dbReference type="Pfam" id="PF24546">
    <property type="entry name" value="Ig_TPPC8_3rd"/>
    <property type="match status" value="1"/>
</dbReference>
<dbReference type="Pfam" id="PF12739">
    <property type="entry name" value="TRAPPC-Trs85"/>
    <property type="match status" value="2"/>
</dbReference>
<dbReference type="STRING" id="670386.D3BIP2"/>
<evidence type="ECO:0000259" key="2">
    <source>
        <dbReference type="Pfam" id="PF24544"/>
    </source>
</evidence>
<feature type="domain" description="TPPC8 first Ig-like" evidence="3">
    <location>
        <begin position="576"/>
        <end position="774"/>
    </location>
</feature>
<dbReference type="Pfam" id="PF24544">
    <property type="entry name" value="Ig_TPPC8_2nd"/>
    <property type="match status" value="1"/>
</dbReference>
<dbReference type="GO" id="GO:1990072">
    <property type="term" value="C:TRAPPIII protein complex"/>
    <property type="evidence" value="ECO:0007669"/>
    <property type="project" value="TreeGrafter"/>
</dbReference>
<accession>D3BIP2</accession>
<dbReference type="InterPro" id="IPR058540">
    <property type="entry name" value="Ig_TPPC8_3rd"/>
</dbReference>
<evidence type="ECO:0008006" key="7">
    <source>
        <dbReference type="Google" id="ProtNLM"/>
    </source>
</evidence>
<dbReference type="InParanoid" id="D3BIP2"/>
<evidence type="ECO:0000259" key="3">
    <source>
        <dbReference type="Pfam" id="PF24545"/>
    </source>
</evidence>
<dbReference type="InterPro" id="IPR057651">
    <property type="entry name" value="Ig_TPPC8_C"/>
</dbReference>
<dbReference type="RefSeq" id="XP_020430790.1">
    <property type="nucleotide sequence ID" value="XM_020578951.1"/>
</dbReference>
<dbReference type="InterPro" id="IPR058541">
    <property type="entry name" value="Ig_TPPC8_1st"/>
</dbReference>
<dbReference type="PANTHER" id="PTHR12975">
    <property type="entry name" value="TRANSPORT PROTEIN TRAPP"/>
    <property type="match status" value="1"/>
</dbReference>
<proteinExistence type="predicted"/>
<dbReference type="GeneID" id="31363605"/>
<evidence type="ECO:0000313" key="5">
    <source>
        <dbReference type="EMBL" id="EFA78666.1"/>
    </source>
</evidence>
<dbReference type="PANTHER" id="PTHR12975:SF6">
    <property type="entry name" value="TRAFFICKING PROTEIN PARTICLE COMPLEX SUBUNIT 8"/>
    <property type="match status" value="1"/>
</dbReference>
<dbReference type="Pfam" id="PF24545">
    <property type="entry name" value="Ig_TPPC8_1st"/>
    <property type="match status" value="1"/>
</dbReference>
<dbReference type="Pfam" id="PF24542">
    <property type="entry name" value="Ig_TPPC8_C"/>
    <property type="match status" value="1"/>
</dbReference>
<dbReference type="FunCoup" id="D3BIP2">
    <property type="interactions" value="396"/>
</dbReference>
<dbReference type="OMA" id="GHTISMW"/>
<dbReference type="Proteomes" id="UP000001396">
    <property type="component" value="Unassembled WGS sequence"/>
</dbReference>
<dbReference type="InterPro" id="IPR058538">
    <property type="entry name" value="Ig_TPPC8_2nd"/>
</dbReference>
<protein>
    <recommendedName>
        <fullName evidence="7">Trafficking protein particle complex subunit 8</fullName>
    </recommendedName>
</protein>
<evidence type="ECO:0000259" key="4">
    <source>
        <dbReference type="Pfam" id="PF24546"/>
    </source>
</evidence>
<sequence>MNNSFNSGNVPKENTAIYKDLRLSIQSWVAPSVLVITSPTVTKLFQKMSTTTGNSFTDILNQYVNDKRESYYELNELKLNFITLQHLEPASFTQSITDTSTSVDAMATDEYCSNFKIRTKQDVPYFHKVCQDPTPWFEKYRHHYLKSCHSPELETFSHPIAVMLIVSSEDSNPIGLLVKMFDSAKPPAIFQQYNADANIPKIYILVHPENSEVESERRLSEMKNTFGATNSYLLRISPKEDDGGLTYEPSTANNSNPLYTIVSDLTMKHIPNFIEKSILELNDTIVANKKSFFSKMKLRIGYKKNEDEATSAVSVESCQRRLSDLYFLLQDYENALSNYKTLLKEFSAEKTPNHYAATYEMIGICNFMLNKETESQFETAINNYTRSGLNAASVRAAMIQGEILKRKSSYKLLADLYKSIAEREIDPFCAAVLLEQAGFCLLQYPAPSFRKACMRLVLAGDKYAEASKRKHALRCYGFSYGVYEGRDWNYIDDHLHLALVRYSFFQGHTSDSILFVNKLLEKNCQSFQSQNSIIREFLFISKSTAKDNYIGELPLPLINNDRTQVFLSDYSTELNQLVWQEMEEAFKKEASIITKPVLQGFDLWRKDQFQEAEKERTIVVEEPITVECEIRNPLQVPLQFNRVHLVATFKNSQTQEEESNMSPLDDDALAAMDNGQTPFKVESIDLLLGPSETKKLVLSIIPLKQGQLIIKGLGLCMCGSVWGKRQFNLKQKRLNKTRQQRESVVYEPNLTLTFSVTSPMPRLETQFIEFPAALSHGEMKQAKLQLKNCSNKMGLKNVRVRLSHPTLCCFGSNNNDASILSTLDSSILLNIELPPGATVTVPLWVRGLVVGRYNLRCLVYYESEAGNSDLKYRLARCQTDFDVKASLRISTFSQQSSTNLNNYLLGIEVDNPIIGGGGDVFYLKQISSISQHWKITPLSYKEDVPNNSILTLHPGQFTNLFFGISPTAEQQQNVNQQQQQQQQLAITNISFDKNEPMYDSSSFPVFQFLEYEKMSHHDYFQGALSMGGAAPGGSGGHNSNHMTASNVGTANSNIQSSRESLSLKSPISSEFTLGEHQNLLDLMLFWESVPSSPSQKLVPTTSSTTAPTSTTLANTIATIPSTGGKPTPRMGVLNATSISFLPTHFNDTTLATPWGSWRNTTSPTGKSLMYVDPSLRFQAPLRHQLQSPLSIQHDFQKNSICTTPLKLQLSNCSPTHTLQLCIDTLLPHENLDVTSQLTSQYFWTGITRYNIELAPLQSQELPLSVCFLRAGTYNINRYKINIKINNSEFSKDIYSTVQHLIDVEDSE</sequence>
<gene>
    <name evidence="5" type="ORF">PPL_08125</name>
</gene>
<reference evidence="5 6" key="1">
    <citation type="journal article" date="2011" name="Genome Res.">
        <title>Phylogeny-wide analysis of social amoeba genomes highlights ancient origins for complex intercellular communication.</title>
        <authorList>
            <person name="Heidel A.J."/>
            <person name="Lawal H.M."/>
            <person name="Felder M."/>
            <person name="Schilde C."/>
            <person name="Helps N.R."/>
            <person name="Tunggal B."/>
            <person name="Rivero F."/>
            <person name="John U."/>
            <person name="Schleicher M."/>
            <person name="Eichinger L."/>
            <person name="Platzer M."/>
            <person name="Noegel A.A."/>
            <person name="Schaap P."/>
            <person name="Gloeckner G."/>
        </authorList>
    </citation>
    <scope>NUCLEOTIDE SEQUENCE [LARGE SCALE GENOMIC DNA]</scope>
    <source>
        <strain evidence="6">ATCC 26659 / Pp 5 / PN500</strain>
    </source>
</reference>
<organism evidence="5 6">
    <name type="scientific">Heterostelium pallidum (strain ATCC 26659 / Pp 5 / PN500)</name>
    <name type="common">Cellular slime mold</name>
    <name type="synonym">Polysphondylium pallidum</name>
    <dbReference type="NCBI Taxonomy" id="670386"/>
    <lineage>
        <taxon>Eukaryota</taxon>
        <taxon>Amoebozoa</taxon>
        <taxon>Evosea</taxon>
        <taxon>Eumycetozoa</taxon>
        <taxon>Dictyostelia</taxon>
        <taxon>Acytosteliales</taxon>
        <taxon>Acytosteliaceae</taxon>
        <taxon>Heterostelium</taxon>
    </lineage>
</organism>
<feature type="domain" description="TPPC8 third Ig-like" evidence="4">
    <location>
        <begin position="881"/>
        <end position="1020"/>
    </location>
</feature>